<gene>
    <name evidence="4" type="ORF">PRVXT_002811</name>
</gene>
<sequence>MKKVILDVDPGIDDAMALALAFKSEKLDILGITTVAGNLPLETTTQNAANVLDVLEGKCKVYKGSEKPLEKHLRTAEHIHGPTGLGYLELPEIKENIAQQDAVTFMAEQINRYPGEITIIAVAPLTNIAKLFKDYPKIDEKIAEIIIMGGAVDVKGNVTEQAEFNIYADPEAANIVFSGKCGKTLVGLDVTLKVLLTAKELDEISCIKNKVSDAVEKMTRFYLDKYENVNKLAGCALHDPLAVGVAIQPDIVKTTPMYLEVVEQEGENRGKVLKKAQGEIIKVCKGVDSDKFLRYYIEALK</sequence>
<feature type="domain" description="Inosine/uridine-preferring nucleoside hydrolase" evidence="3">
    <location>
        <begin position="4"/>
        <end position="293"/>
    </location>
</feature>
<dbReference type="AlphaFoldDB" id="A0AAU7VL97"/>
<dbReference type="GO" id="GO:0008477">
    <property type="term" value="F:purine nucleosidase activity"/>
    <property type="evidence" value="ECO:0007669"/>
    <property type="project" value="TreeGrafter"/>
</dbReference>
<reference evidence="4" key="2">
    <citation type="submission" date="2024-06" db="EMBL/GenBank/DDBJ databases">
        <authorList>
            <person name="Petrova K.O."/>
            <person name="Toshchakov S.V."/>
            <person name="Boltjanskaja Y.V."/>
            <person name="Kevbrin V."/>
        </authorList>
    </citation>
    <scope>NUCLEOTIDE SEQUENCE</scope>
    <source>
        <strain evidence="4">Z-910T</strain>
    </source>
</reference>
<dbReference type="EMBL" id="CP158367">
    <property type="protein sequence ID" value="XBX74753.1"/>
    <property type="molecule type" value="Genomic_DNA"/>
</dbReference>
<keyword evidence="2" id="KW-0326">Glycosidase</keyword>
<protein>
    <submittedName>
        <fullName evidence="4">Nucleoside hydrolase</fullName>
    </submittedName>
</protein>
<dbReference type="Pfam" id="PF01156">
    <property type="entry name" value="IU_nuc_hydro"/>
    <property type="match status" value="1"/>
</dbReference>
<dbReference type="RefSeq" id="WP_350343502.1">
    <property type="nucleotide sequence ID" value="NZ_CP158367.1"/>
</dbReference>
<dbReference type="GO" id="GO:0006152">
    <property type="term" value="P:purine nucleoside catabolic process"/>
    <property type="evidence" value="ECO:0007669"/>
    <property type="project" value="TreeGrafter"/>
</dbReference>
<dbReference type="InterPro" id="IPR001910">
    <property type="entry name" value="Inosine/uridine_hydrolase_dom"/>
</dbReference>
<dbReference type="PANTHER" id="PTHR12304">
    <property type="entry name" value="INOSINE-URIDINE PREFERRING NUCLEOSIDE HYDROLASE"/>
    <property type="match status" value="1"/>
</dbReference>
<dbReference type="InterPro" id="IPR036452">
    <property type="entry name" value="Ribo_hydro-like"/>
</dbReference>
<dbReference type="SUPFAM" id="SSF53590">
    <property type="entry name" value="Nucleoside hydrolase"/>
    <property type="match status" value="1"/>
</dbReference>
<dbReference type="GO" id="GO:0005829">
    <property type="term" value="C:cytosol"/>
    <property type="evidence" value="ECO:0007669"/>
    <property type="project" value="TreeGrafter"/>
</dbReference>
<keyword evidence="1 4" id="KW-0378">Hydrolase</keyword>
<dbReference type="InterPro" id="IPR023186">
    <property type="entry name" value="IUNH"/>
</dbReference>
<organism evidence="4">
    <name type="scientific">Proteinivorax tanatarense</name>
    <dbReference type="NCBI Taxonomy" id="1260629"/>
    <lineage>
        <taxon>Bacteria</taxon>
        <taxon>Bacillati</taxon>
        <taxon>Bacillota</taxon>
        <taxon>Clostridia</taxon>
        <taxon>Eubacteriales</taxon>
        <taxon>Proteinivoracaceae</taxon>
        <taxon>Proteinivorax</taxon>
    </lineage>
</organism>
<evidence type="ECO:0000313" key="4">
    <source>
        <dbReference type="EMBL" id="XBX74753.1"/>
    </source>
</evidence>
<dbReference type="PANTHER" id="PTHR12304:SF4">
    <property type="entry name" value="URIDINE NUCLEOSIDASE"/>
    <property type="match status" value="1"/>
</dbReference>
<evidence type="ECO:0000256" key="1">
    <source>
        <dbReference type="ARBA" id="ARBA00022801"/>
    </source>
</evidence>
<dbReference type="Gene3D" id="3.90.245.10">
    <property type="entry name" value="Ribonucleoside hydrolase-like"/>
    <property type="match status" value="1"/>
</dbReference>
<dbReference type="CDD" id="cd02651">
    <property type="entry name" value="nuc_hydro_IU_UC_XIUA"/>
    <property type="match status" value="1"/>
</dbReference>
<evidence type="ECO:0000259" key="3">
    <source>
        <dbReference type="Pfam" id="PF01156"/>
    </source>
</evidence>
<evidence type="ECO:0000256" key="2">
    <source>
        <dbReference type="ARBA" id="ARBA00023295"/>
    </source>
</evidence>
<name>A0AAU7VL97_9FIRM</name>
<proteinExistence type="predicted"/>
<reference evidence="4" key="1">
    <citation type="journal article" date="2013" name="Extremophiles">
        <title>Proteinivorax tanatarense gen. nov., sp. nov., an anaerobic, haloalkaliphilic, proteolytic bacterium isolated from a decaying algal bloom, and proposal of Proteinivoraceae fam. nov.</title>
        <authorList>
            <person name="Kevbrin V."/>
            <person name="Boltyanskaya Y."/>
            <person name="Zhilina T."/>
            <person name="Kolganova T."/>
            <person name="Lavrentjeva E."/>
            <person name="Kuznetsov B."/>
        </authorList>
    </citation>
    <scope>NUCLEOTIDE SEQUENCE</scope>
    <source>
        <strain evidence="4">Z-910T</strain>
    </source>
</reference>
<accession>A0AAU7VL97</accession>